<dbReference type="AlphaFoldDB" id="A0A420ZCX8"/>
<sequence length="376" mass="42325">MKYLYPLIGLVILAGIAYISYNFGQNYSIQQRNFVIDDQTADTSQPTATPATETKNEPETQPEYTGESFINISSPTNGAIIIADSPFEVRGTNSPNVNKIVVEAYSGLVPCFEDGCCEGTEPACYKKEYKLLDRYTLRKFKPGDTTWSYKVSHDYGNAPAVDVSDGKYVVTAHFSDGTTKSSTIVVAYTFQIAEMGKPVIYLYPEKTMPVAVNVMPTSGISISEPAIKQGWNVLVAPSGKIVNSDGTIWPYLFWEGFAADFVTPEAGFVMAKRDVDKFFTDKLTYLGLNEREIADFKEFWMPRFSDNPYYFITFIDQSIFDTYAPLIVTPMPDTVIRIFFDYRGLDERIEVPMQILKPASERNGFTVIEWGGRLYR</sequence>
<dbReference type="Proteomes" id="UP000281261">
    <property type="component" value="Unassembled WGS sequence"/>
</dbReference>
<proteinExistence type="predicted"/>
<evidence type="ECO:0000256" key="2">
    <source>
        <dbReference type="SAM" id="Phobius"/>
    </source>
</evidence>
<evidence type="ECO:0000313" key="3">
    <source>
        <dbReference type="EMBL" id="RLC37362.1"/>
    </source>
</evidence>
<gene>
    <name evidence="3" type="ORF">DRH29_02065</name>
</gene>
<evidence type="ECO:0000313" key="4">
    <source>
        <dbReference type="Proteomes" id="UP000281261"/>
    </source>
</evidence>
<keyword evidence="2" id="KW-0812">Transmembrane</keyword>
<feature type="transmembrane region" description="Helical" evidence="2">
    <location>
        <begin position="6"/>
        <end position="24"/>
    </location>
</feature>
<protein>
    <submittedName>
        <fullName evidence="3">Uncharacterized protein</fullName>
    </submittedName>
</protein>
<dbReference type="EMBL" id="QMNG01000005">
    <property type="protein sequence ID" value="RLC37362.1"/>
    <property type="molecule type" value="Genomic_DNA"/>
</dbReference>
<organism evidence="3 4">
    <name type="scientific">candidate division Kazan bacterium</name>
    <dbReference type="NCBI Taxonomy" id="2202143"/>
    <lineage>
        <taxon>Bacteria</taxon>
        <taxon>Bacteria division Kazan-3B-28</taxon>
    </lineage>
</organism>
<keyword evidence="2" id="KW-1133">Transmembrane helix</keyword>
<feature type="region of interest" description="Disordered" evidence="1">
    <location>
        <begin position="40"/>
        <end position="63"/>
    </location>
</feature>
<reference evidence="3 4" key="1">
    <citation type="submission" date="2018-06" db="EMBL/GenBank/DDBJ databases">
        <title>Extensive metabolic versatility and redundancy in microbially diverse, dynamic hydrothermal sediments.</title>
        <authorList>
            <person name="Dombrowski N."/>
            <person name="Teske A."/>
            <person name="Baker B.J."/>
        </authorList>
    </citation>
    <scope>NUCLEOTIDE SEQUENCE [LARGE SCALE GENOMIC DNA]</scope>
    <source>
        <strain evidence="3">B79_G16</strain>
    </source>
</reference>
<name>A0A420ZCX8_UNCK3</name>
<evidence type="ECO:0000256" key="1">
    <source>
        <dbReference type="SAM" id="MobiDB-lite"/>
    </source>
</evidence>
<accession>A0A420ZCX8</accession>
<comment type="caution">
    <text evidence="3">The sequence shown here is derived from an EMBL/GenBank/DDBJ whole genome shotgun (WGS) entry which is preliminary data.</text>
</comment>
<feature type="compositionally biased region" description="Polar residues" evidence="1">
    <location>
        <begin position="41"/>
        <end position="53"/>
    </location>
</feature>
<keyword evidence="2" id="KW-0472">Membrane</keyword>